<evidence type="ECO:0000313" key="2">
    <source>
        <dbReference type="EMBL" id="KAF2877455.1"/>
    </source>
</evidence>
<reference evidence="2 3" key="1">
    <citation type="submission" date="2020-01" db="EMBL/GenBank/DDBJ databases">
        <authorList>
            <consortium name="DOE Joint Genome Institute"/>
            <person name="Haridas S."/>
            <person name="Albert R."/>
            <person name="Binder M."/>
            <person name="Bloem J."/>
            <person name="Labutti K."/>
            <person name="Salamov A."/>
            <person name="Andreopoulos B."/>
            <person name="Baker S.E."/>
            <person name="Barry K."/>
            <person name="Bills G."/>
            <person name="Bluhm B.H."/>
            <person name="Cannon C."/>
            <person name="Castanera R."/>
            <person name="Culley D.E."/>
            <person name="Daum C."/>
            <person name="Ezra D."/>
            <person name="Gonzalez J.B."/>
            <person name="Henrissat B."/>
            <person name="Kuo A."/>
            <person name="Liang C."/>
            <person name="Lipzen A."/>
            <person name="Lutzoni F."/>
            <person name="Magnuson J."/>
            <person name="Mondo S."/>
            <person name="Nolan M."/>
            <person name="Ohm R."/>
            <person name="Pangilinan J."/>
            <person name="Park H.-J.H."/>
            <person name="Ramirez L."/>
            <person name="Alfaro M."/>
            <person name="Sun H."/>
            <person name="Tritt A."/>
            <person name="Yoshinaga Y."/>
            <person name="Zwiers L.-H.L."/>
            <person name="Turgeon B.G."/>
            <person name="Goodwin S.B."/>
            <person name="Spatafora J.W."/>
            <person name="Crous P.W."/>
            <person name="Grigoriev I.V."/>
        </authorList>
    </citation>
    <scope>NUCLEOTIDE SEQUENCE [LARGE SCALE GENOMIC DNA]</scope>
    <source>
        <strain evidence="2 3">CBS 611.86</strain>
    </source>
</reference>
<dbReference type="EMBL" id="JAADJZ010000002">
    <property type="protein sequence ID" value="KAF2877455.1"/>
    <property type="molecule type" value="Genomic_DNA"/>
</dbReference>
<dbReference type="AlphaFoldDB" id="A0A7C8MIW3"/>
<dbReference type="Proteomes" id="UP000481861">
    <property type="component" value="Unassembled WGS sequence"/>
</dbReference>
<proteinExistence type="predicted"/>
<keyword evidence="3" id="KW-1185">Reference proteome</keyword>
<comment type="caution">
    <text evidence="2">The sequence shown here is derived from an EMBL/GenBank/DDBJ whole genome shotgun (WGS) entry which is preliminary data.</text>
</comment>
<sequence>MPLTNIPNRARARRAVEASDCQARGKKRAIESDQSSNGPNKHPRTERPFRFLELPGELQNRIYEYAAERTPLSWPVIRDRGEQRRRRSSTSYKTSVALPSPVFPFLGFTQSCRKVRSEFRACWMDGHKIPLCALESYMRAFFPPLFKIHKNTVELNFNEAGRLTIWLRKCEFADRNLLRLLKFKARYPNYTITLAHGVDVGDDEVRDLNKLINNQNPKWLKWLRSSAISAVRMEQRGYGQSSGDTFRVVLREPSAESWMKNTLTGVEPEDFLPSIGLDNIETRRLRFGVNY</sequence>
<protein>
    <recommendedName>
        <fullName evidence="4">F-box domain-containing protein</fullName>
    </recommendedName>
</protein>
<dbReference type="PANTHER" id="PTHR42085">
    <property type="entry name" value="F-BOX DOMAIN-CONTAINING PROTEIN"/>
    <property type="match status" value="1"/>
</dbReference>
<feature type="region of interest" description="Disordered" evidence="1">
    <location>
        <begin position="1"/>
        <end position="49"/>
    </location>
</feature>
<evidence type="ECO:0000256" key="1">
    <source>
        <dbReference type="SAM" id="MobiDB-lite"/>
    </source>
</evidence>
<gene>
    <name evidence="2" type="ORF">BDV95DRAFT_644588</name>
</gene>
<accession>A0A7C8MIW3</accession>
<dbReference type="PANTHER" id="PTHR42085:SF1">
    <property type="entry name" value="F-BOX DOMAIN-CONTAINING PROTEIN"/>
    <property type="match status" value="1"/>
</dbReference>
<evidence type="ECO:0008006" key="4">
    <source>
        <dbReference type="Google" id="ProtNLM"/>
    </source>
</evidence>
<dbReference type="InterPro" id="IPR038883">
    <property type="entry name" value="AN11006-like"/>
</dbReference>
<dbReference type="OrthoDB" id="3801343at2759"/>
<organism evidence="2 3">
    <name type="scientific">Massariosphaeria phaeospora</name>
    <dbReference type="NCBI Taxonomy" id="100035"/>
    <lineage>
        <taxon>Eukaryota</taxon>
        <taxon>Fungi</taxon>
        <taxon>Dikarya</taxon>
        <taxon>Ascomycota</taxon>
        <taxon>Pezizomycotina</taxon>
        <taxon>Dothideomycetes</taxon>
        <taxon>Pleosporomycetidae</taxon>
        <taxon>Pleosporales</taxon>
        <taxon>Pleosporales incertae sedis</taxon>
        <taxon>Massariosphaeria</taxon>
    </lineage>
</organism>
<evidence type="ECO:0000313" key="3">
    <source>
        <dbReference type="Proteomes" id="UP000481861"/>
    </source>
</evidence>
<name>A0A7C8MIW3_9PLEO</name>